<evidence type="ECO:0000256" key="4">
    <source>
        <dbReference type="ARBA" id="ARBA00022840"/>
    </source>
</evidence>
<feature type="domain" description="Protein kinase" evidence="6">
    <location>
        <begin position="14"/>
        <end position="291"/>
    </location>
</feature>
<dbReference type="PROSITE" id="PS50011">
    <property type="entry name" value="PROTEIN_KINASE_DOM"/>
    <property type="match status" value="1"/>
</dbReference>
<evidence type="ECO:0000313" key="7">
    <source>
        <dbReference type="EMBL" id="WNZ45683.1"/>
    </source>
</evidence>
<reference evidence="7" key="2">
    <citation type="submission" date="2023-07" db="EMBL/GenBank/DDBJ databases">
        <authorList>
            <person name="Bai X.-H."/>
            <person name="Wang H.-H."/>
            <person name="Wang J."/>
            <person name="Ma M.-Y."/>
            <person name="Hu H.-H."/>
            <person name="Song Z.-L."/>
            <person name="Ma H.-G."/>
            <person name="Fan Y."/>
            <person name="Du C.-Y."/>
            <person name="Xu J.-C."/>
        </authorList>
    </citation>
    <scope>NUCLEOTIDE SEQUENCE</scope>
    <source>
        <strain evidence="7">CZ1</strain>
    </source>
</reference>
<dbReference type="Gene3D" id="1.10.510.10">
    <property type="entry name" value="Transferase(Phosphotransferase) domain 1"/>
    <property type="match status" value="1"/>
</dbReference>
<evidence type="ECO:0000256" key="5">
    <source>
        <dbReference type="PROSITE-ProRule" id="PRU10141"/>
    </source>
</evidence>
<protein>
    <submittedName>
        <fullName evidence="7">Serine/threonine-protein kinase</fullName>
        <ecNumber evidence="7">2.7.11.1</ecNumber>
    </submittedName>
</protein>
<dbReference type="SMART" id="SM00220">
    <property type="entry name" value="S_TKc"/>
    <property type="match status" value="1"/>
</dbReference>
<dbReference type="EMBL" id="CP130144">
    <property type="protein sequence ID" value="WNZ45683.1"/>
    <property type="molecule type" value="Genomic_DNA"/>
</dbReference>
<sequence>MADPRIGQLLSNRYQLIQLIGRGAMGQVYKAEDVLLGGVIVAVKFLSQTLLTRKMRDRFRSEARTCALLSTKSMHIVRVMDYGVDDQEVPYYVMEYLEGNSLSDVIGVQNLPLPRFLSLARQICAGLQCAHQGITIEGTTYPIIHRDIKPSNILVIQDPGFGELVKILDFGISKLLQSDASQTSSYMGTLAYSSPEQMEGRELDARSDIYSLGVLLYEMLTGKMPLKADTHSFGGWYKTHHFQAPEPFEAISPSAKVPKILESLVMSCLAKLPQDRPDTIEDILKALEPLEQRYNATRQISHRIGEALLRRPVVTPPRDPNGLSPDEACQLTTWPKNKPIAQIVFPHILETKRETSATLWVMLSQQEIENIQIGKLYNQFFKTFLCIQSPHPVIMWVTALYNQLQHKDGNPRWLKCFLDLKTEQGQKLTRLLIEKESYYILFFAIEDPHHCAYVMPLQTTPMQRSQLLEWMLASQTWASVGNAATSKELLKTEFEKAKPKIISELANRDSQIKTLLP</sequence>
<dbReference type="AlphaFoldDB" id="A0AA97ANF1"/>
<keyword evidence="3 7" id="KW-0418">Kinase</keyword>
<keyword evidence="1 7" id="KW-0808">Transferase</keyword>
<dbReference type="InterPro" id="IPR017441">
    <property type="entry name" value="Protein_kinase_ATP_BS"/>
</dbReference>
<reference evidence="7" key="1">
    <citation type="journal article" date="2023" name="Plants (Basel)">
        <title>Genomic Analysis of Leptolyngbya boryana CZ1 Reveals Efficient Carbon Fixation Modules.</title>
        <authorList>
            <person name="Bai X."/>
            <person name="Wang H."/>
            <person name="Cheng W."/>
            <person name="Wang J."/>
            <person name="Ma M."/>
            <person name="Hu H."/>
            <person name="Song Z."/>
            <person name="Ma H."/>
            <person name="Fan Y."/>
            <person name="Du C."/>
            <person name="Xu J."/>
        </authorList>
    </citation>
    <scope>NUCLEOTIDE SEQUENCE</scope>
    <source>
        <strain evidence="7">CZ1</strain>
    </source>
</reference>
<dbReference type="CDD" id="cd14014">
    <property type="entry name" value="STKc_PknB_like"/>
    <property type="match status" value="1"/>
</dbReference>
<feature type="binding site" evidence="5">
    <location>
        <position position="44"/>
    </location>
    <ligand>
        <name>ATP</name>
        <dbReference type="ChEBI" id="CHEBI:30616"/>
    </ligand>
</feature>
<dbReference type="Pfam" id="PF00069">
    <property type="entry name" value="Pkinase"/>
    <property type="match status" value="1"/>
</dbReference>
<dbReference type="InterPro" id="IPR000719">
    <property type="entry name" value="Prot_kinase_dom"/>
</dbReference>
<dbReference type="PROSITE" id="PS00108">
    <property type="entry name" value="PROTEIN_KINASE_ST"/>
    <property type="match status" value="1"/>
</dbReference>
<evidence type="ECO:0000256" key="2">
    <source>
        <dbReference type="ARBA" id="ARBA00022741"/>
    </source>
</evidence>
<dbReference type="PROSITE" id="PS00107">
    <property type="entry name" value="PROTEIN_KINASE_ATP"/>
    <property type="match status" value="1"/>
</dbReference>
<dbReference type="RefSeq" id="WP_316427200.1">
    <property type="nucleotide sequence ID" value="NZ_CP130144.1"/>
</dbReference>
<dbReference type="InterPro" id="IPR008271">
    <property type="entry name" value="Ser/Thr_kinase_AS"/>
</dbReference>
<dbReference type="PANTHER" id="PTHR43289:SF34">
    <property type="entry name" value="SERINE_THREONINE-PROTEIN KINASE YBDM-RELATED"/>
    <property type="match status" value="1"/>
</dbReference>
<name>A0AA97ANF1_LEPBY</name>
<evidence type="ECO:0000256" key="1">
    <source>
        <dbReference type="ARBA" id="ARBA00022679"/>
    </source>
</evidence>
<proteinExistence type="predicted"/>
<dbReference type="EC" id="2.7.11.1" evidence="7"/>
<evidence type="ECO:0000256" key="3">
    <source>
        <dbReference type="ARBA" id="ARBA00022777"/>
    </source>
</evidence>
<keyword evidence="4 5" id="KW-0067">ATP-binding</keyword>
<evidence type="ECO:0000259" key="6">
    <source>
        <dbReference type="PROSITE" id="PS50011"/>
    </source>
</evidence>
<dbReference type="GO" id="GO:0005524">
    <property type="term" value="F:ATP binding"/>
    <property type="evidence" value="ECO:0007669"/>
    <property type="project" value="UniProtKB-UniRule"/>
</dbReference>
<gene>
    <name evidence="7" type="ORF">Q2T42_28245</name>
</gene>
<dbReference type="SUPFAM" id="SSF56112">
    <property type="entry name" value="Protein kinase-like (PK-like)"/>
    <property type="match status" value="1"/>
</dbReference>
<dbReference type="PANTHER" id="PTHR43289">
    <property type="entry name" value="MITOGEN-ACTIVATED PROTEIN KINASE KINASE KINASE 20-RELATED"/>
    <property type="match status" value="1"/>
</dbReference>
<organism evidence="7">
    <name type="scientific">Leptolyngbya boryana CZ1</name>
    <dbReference type="NCBI Taxonomy" id="3060204"/>
    <lineage>
        <taxon>Bacteria</taxon>
        <taxon>Bacillati</taxon>
        <taxon>Cyanobacteriota</taxon>
        <taxon>Cyanophyceae</taxon>
        <taxon>Leptolyngbyales</taxon>
        <taxon>Leptolyngbyaceae</taxon>
        <taxon>Leptolyngbya group</taxon>
        <taxon>Leptolyngbya</taxon>
    </lineage>
</organism>
<keyword evidence="2 5" id="KW-0547">Nucleotide-binding</keyword>
<accession>A0AA97ANF1</accession>
<dbReference type="Gene3D" id="3.30.200.20">
    <property type="entry name" value="Phosphorylase Kinase, domain 1"/>
    <property type="match status" value="1"/>
</dbReference>
<dbReference type="GO" id="GO:0004674">
    <property type="term" value="F:protein serine/threonine kinase activity"/>
    <property type="evidence" value="ECO:0007669"/>
    <property type="project" value="UniProtKB-EC"/>
</dbReference>
<dbReference type="InterPro" id="IPR011009">
    <property type="entry name" value="Kinase-like_dom_sf"/>
</dbReference>